<reference evidence="11" key="1">
    <citation type="submission" date="2017-06" db="EMBL/GenBank/DDBJ databases">
        <authorList>
            <person name="Varghese N."/>
            <person name="Submissions S."/>
        </authorList>
    </citation>
    <scope>NUCLEOTIDE SEQUENCE [LARGE SCALE GENOMIC DNA]</scope>
    <source>
        <strain evidence="11">DSM 137</strain>
    </source>
</reference>
<feature type="transmembrane region" description="Helical" evidence="8">
    <location>
        <begin position="37"/>
        <end position="61"/>
    </location>
</feature>
<keyword evidence="3 10" id="KW-0808">Transferase</keyword>
<feature type="transmembrane region" description="Helical" evidence="8">
    <location>
        <begin position="129"/>
        <end position="151"/>
    </location>
</feature>
<comment type="similarity">
    <text evidence="2">Belongs to the bacterial sugar transferase family.</text>
</comment>
<feature type="transmembrane region" description="Helical" evidence="8">
    <location>
        <begin position="104"/>
        <end position="123"/>
    </location>
</feature>
<evidence type="ECO:0000256" key="7">
    <source>
        <dbReference type="ARBA" id="ARBA00023169"/>
    </source>
</evidence>
<dbReference type="Proteomes" id="UP000198418">
    <property type="component" value="Unassembled WGS sequence"/>
</dbReference>
<gene>
    <name evidence="10" type="ORF">SAMN06265338_101918</name>
</gene>
<keyword evidence="7" id="KW-0270">Exopolysaccharide synthesis</keyword>
<sequence length="484" mass="52553">MNAVDRNMATGRTVDPLAPAVEHADASRKRWPIRYQAIEPLAVLADIAAILLSCVLSGALAGSPDPAKAVGAAIVVATLFVCLLKMRGLYRPVELLALRNQVRAVAFAWAQVFVLLAAAVGALDMGHAVLRSASLLAPTGFGALILLRVLLKRILVKGLSGRKFAGRKIVLITDQPKAGGGLEHRLATLGFVVARRFALPPPGAGFSFRKRLGASVIAFVSGSDIDEIFIEADISRWTELRALAGDLRVLPSHVNFAPVGAAAEVFRHPNRELGGDMCVEFQRGPQTRLEHAAKRTLDMVGAGLALLLLSPVLALAAAAVRLETPGPVLFRQKRCGFNGKGFTIRKFRTMRVLEDGANVVQALPADKRVTRIGKWLRRTSIDELPQLLNVLDGSMSLVGPRPHALAHESQFDKVVRNYASRRRVKPGLTGWAQIHGCRGPTPTLAAIERRVEYDLWYIDNWSLRLDLAILLQTPIEVARARNAF</sequence>
<evidence type="ECO:0000256" key="8">
    <source>
        <dbReference type="SAM" id="Phobius"/>
    </source>
</evidence>
<dbReference type="NCBIfam" id="TIGR03025">
    <property type="entry name" value="EPS_sugtrans"/>
    <property type="match status" value="1"/>
</dbReference>
<feature type="transmembrane region" description="Helical" evidence="8">
    <location>
        <begin position="297"/>
        <end position="320"/>
    </location>
</feature>
<evidence type="ECO:0000256" key="6">
    <source>
        <dbReference type="ARBA" id="ARBA00023136"/>
    </source>
</evidence>
<keyword evidence="5 8" id="KW-1133">Transmembrane helix</keyword>
<evidence type="ECO:0000259" key="9">
    <source>
        <dbReference type="Pfam" id="PF02397"/>
    </source>
</evidence>
<proteinExistence type="inferred from homology"/>
<accession>A0A212QN50</accession>
<evidence type="ECO:0000313" key="11">
    <source>
        <dbReference type="Proteomes" id="UP000198418"/>
    </source>
</evidence>
<dbReference type="GO" id="GO:0089702">
    <property type="term" value="F:undecaprenyl-phosphate glucose phosphotransferase activity"/>
    <property type="evidence" value="ECO:0007669"/>
    <property type="project" value="TreeGrafter"/>
</dbReference>
<evidence type="ECO:0000256" key="3">
    <source>
        <dbReference type="ARBA" id="ARBA00022679"/>
    </source>
</evidence>
<feature type="transmembrane region" description="Helical" evidence="8">
    <location>
        <begin position="67"/>
        <end position="84"/>
    </location>
</feature>
<evidence type="ECO:0000256" key="4">
    <source>
        <dbReference type="ARBA" id="ARBA00022692"/>
    </source>
</evidence>
<dbReference type="Pfam" id="PF02397">
    <property type="entry name" value="Bac_transf"/>
    <property type="match status" value="1"/>
</dbReference>
<feature type="domain" description="Bacterial sugar transferase" evidence="9">
    <location>
        <begin position="294"/>
        <end position="477"/>
    </location>
</feature>
<comment type="subcellular location">
    <subcellularLocation>
        <location evidence="1">Membrane</location>
        <topology evidence="1">Multi-pass membrane protein</topology>
    </subcellularLocation>
</comment>
<dbReference type="InterPro" id="IPR003362">
    <property type="entry name" value="Bact_transf"/>
</dbReference>
<dbReference type="GO" id="GO:0016020">
    <property type="term" value="C:membrane"/>
    <property type="evidence" value="ECO:0007669"/>
    <property type="project" value="UniProtKB-SubCell"/>
</dbReference>
<evidence type="ECO:0000256" key="5">
    <source>
        <dbReference type="ARBA" id="ARBA00022989"/>
    </source>
</evidence>
<evidence type="ECO:0000313" key="10">
    <source>
        <dbReference type="EMBL" id="SNB60789.1"/>
    </source>
</evidence>
<protein>
    <submittedName>
        <fullName evidence="10">Putative colanic acid biosysnthesis UDP-glucose lipid carrier transferase</fullName>
    </submittedName>
</protein>
<dbReference type="RefSeq" id="WP_088519534.1">
    <property type="nucleotide sequence ID" value="NZ_FYDG01000001.1"/>
</dbReference>
<dbReference type="GO" id="GO:0000271">
    <property type="term" value="P:polysaccharide biosynthetic process"/>
    <property type="evidence" value="ECO:0007669"/>
    <property type="project" value="UniProtKB-KW"/>
</dbReference>
<keyword evidence="11" id="KW-1185">Reference proteome</keyword>
<name>A0A212QN50_RHOAC</name>
<evidence type="ECO:0000256" key="1">
    <source>
        <dbReference type="ARBA" id="ARBA00004141"/>
    </source>
</evidence>
<dbReference type="PANTHER" id="PTHR30576">
    <property type="entry name" value="COLANIC BIOSYNTHESIS UDP-GLUCOSE LIPID CARRIER TRANSFERASE"/>
    <property type="match status" value="1"/>
</dbReference>
<organism evidence="10 11">
    <name type="scientific">Rhodoblastus acidophilus</name>
    <name type="common">Rhodopseudomonas acidophila</name>
    <dbReference type="NCBI Taxonomy" id="1074"/>
    <lineage>
        <taxon>Bacteria</taxon>
        <taxon>Pseudomonadati</taxon>
        <taxon>Pseudomonadota</taxon>
        <taxon>Alphaproteobacteria</taxon>
        <taxon>Hyphomicrobiales</taxon>
        <taxon>Rhodoblastaceae</taxon>
        <taxon>Rhodoblastus</taxon>
    </lineage>
</organism>
<evidence type="ECO:0000256" key="2">
    <source>
        <dbReference type="ARBA" id="ARBA00006464"/>
    </source>
</evidence>
<dbReference type="AlphaFoldDB" id="A0A212QN50"/>
<keyword evidence="4 8" id="KW-0812">Transmembrane</keyword>
<keyword evidence="6 8" id="KW-0472">Membrane</keyword>
<dbReference type="EMBL" id="FYDG01000001">
    <property type="protein sequence ID" value="SNB60789.1"/>
    <property type="molecule type" value="Genomic_DNA"/>
</dbReference>
<dbReference type="InterPro" id="IPR017475">
    <property type="entry name" value="EPS_sugar_tfrase"/>
</dbReference>
<dbReference type="GO" id="GO:0009242">
    <property type="term" value="P:colanic acid biosynthetic process"/>
    <property type="evidence" value="ECO:0007669"/>
    <property type="project" value="TreeGrafter"/>
</dbReference>
<dbReference type="PANTHER" id="PTHR30576:SF21">
    <property type="entry name" value="UDP-GLUCOSE:UNDECAPRENYL-PHOSPHATE GLUCOSE-1-PHOSPHATE TRANSFERASE"/>
    <property type="match status" value="1"/>
</dbReference>